<evidence type="ECO:0000256" key="6">
    <source>
        <dbReference type="SAM" id="Phobius"/>
    </source>
</evidence>
<keyword evidence="9" id="KW-1185">Reference proteome</keyword>
<evidence type="ECO:0000256" key="3">
    <source>
        <dbReference type="ARBA" id="ARBA00022692"/>
    </source>
</evidence>
<feature type="chain" id="PRO_5046349038" evidence="7">
    <location>
        <begin position="30"/>
        <end position="223"/>
    </location>
</feature>
<keyword evidence="3 6" id="KW-0812">Transmembrane</keyword>
<dbReference type="InterPro" id="IPR022781">
    <property type="entry name" value="Flagellar_biosynth_FliO"/>
</dbReference>
<dbReference type="EMBL" id="JAMAST010000002">
    <property type="protein sequence ID" value="MCL1630873.1"/>
    <property type="molecule type" value="Genomic_DNA"/>
</dbReference>
<evidence type="ECO:0000256" key="2">
    <source>
        <dbReference type="ARBA" id="ARBA00022475"/>
    </source>
</evidence>
<evidence type="ECO:0000256" key="1">
    <source>
        <dbReference type="ARBA" id="ARBA00004236"/>
    </source>
</evidence>
<name>A0ABT0M7M2_9BACL</name>
<keyword evidence="5 6" id="KW-0472">Membrane</keyword>
<gene>
    <name evidence="8" type="ORF">M3N64_02805</name>
</gene>
<organism evidence="8 9">
    <name type="scientific">Sporolactobacillus mangiferae</name>
    <dbReference type="NCBI Taxonomy" id="2940498"/>
    <lineage>
        <taxon>Bacteria</taxon>
        <taxon>Bacillati</taxon>
        <taxon>Bacillota</taxon>
        <taxon>Bacilli</taxon>
        <taxon>Bacillales</taxon>
        <taxon>Sporolactobacillaceae</taxon>
        <taxon>Sporolactobacillus</taxon>
    </lineage>
</organism>
<reference evidence="8 9" key="1">
    <citation type="submission" date="2022-05" db="EMBL/GenBank/DDBJ databases">
        <title>Sporolactobacillus sp nov CPB3-1, isolated from tree bark (Mangifera indica L.).</title>
        <authorList>
            <person name="Phuengjayaem S."/>
            <person name="Tanasupawat S."/>
        </authorList>
    </citation>
    <scope>NUCLEOTIDE SEQUENCE [LARGE SCALE GENOMIC DNA]</scope>
    <source>
        <strain evidence="8 9">CPB3-1</strain>
    </source>
</reference>
<dbReference type="RefSeq" id="WP_249097142.1">
    <property type="nucleotide sequence ID" value="NZ_JAMAST010000002.1"/>
</dbReference>
<feature type="transmembrane region" description="Helical" evidence="6">
    <location>
        <begin position="68"/>
        <end position="90"/>
    </location>
</feature>
<evidence type="ECO:0000256" key="4">
    <source>
        <dbReference type="ARBA" id="ARBA00022989"/>
    </source>
</evidence>
<keyword evidence="8" id="KW-0966">Cell projection</keyword>
<keyword evidence="7" id="KW-0732">Signal</keyword>
<keyword evidence="4 6" id="KW-1133">Transmembrane helix</keyword>
<protein>
    <submittedName>
        <fullName evidence="8">Flagellar biosynthetic protein FliO</fullName>
    </submittedName>
</protein>
<proteinExistence type="predicted"/>
<evidence type="ECO:0000313" key="8">
    <source>
        <dbReference type="EMBL" id="MCL1630873.1"/>
    </source>
</evidence>
<keyword evidence="8" id="KW-0282">Flagellum</keyword>
<keyword evidence="2" id="KW-1003">Cell membrane</keyword>
<comment type="subcellular location">
    <subcellularLocation>
        <location evidence="1">Cell membrane</location>
    </subcellularLocation>
</comment>
<evidence type="ECO:0000313" key="9">
    <source>
        <dbReference type="Proteomes" id="UP001203004"/>
    </source>
</evidence>
<sequence length="223" mass="24713">MKKTKWLKIIAVLLAAVLVFFSQSLVSYADDESGTVKDWLENSQKEQKAPSSDQSKKAVSSSDQGTNLLVTSVKLFAALLVVLALIYLLYHFVIKRTGRFTQVANLKNMGGVSLGGNRSVQMIMVGSEILIVGVGENVQLLKNISDPEIIESLTKKSDTQDLIEDNVMKAFKWTADHAFRSKGAQPVPGQKKTGTDFREQLESVNRERSEQLQALIRRGVKNE</sequence>
<dbReference type="Pfam" id="PF04347">
    <property type="entry name" value="FliO"/>
    <property type="match status" value="1"/>
</dbReference>
<evidence type="ECO:0000256" key="7">
    <source>
        <dbReference type="SAM" id="SignalP"/>
    </source>
</evidence>
<feature type="signal peptide" evidence="7">
    <location>
        <begin position="1"/>
        <end position="29"/>
    </location>
</feature>
<dbReference type="Proteomes" id="UP001203004">
    <property type="component" value="Unassembled WGS sequence"/>
</dbReference>
<comment type="caution">
    <text evidence="8">The sequence shown here is derived from an EMBL/GenBank/DDBJ whole genome shotgun (WGS) entry which is preliminary data.</text>
</comment>
<accession>A0ABT0M7M2</accession>
<keyword evidence="8" id="KW-0969">Cilium</keyword>
<evidence type="ECO:0000256" key="5">
    <source>
        <dbReference type="ARBA" id="ARBA00023136"/>
    </source>
</evidence>